<dbReference type="Gene3D" id="3.40.50.150">
    <property type="entry name" value="Vaccinia Virus protein VP39"/>
    <property type="match status" value="1"/>
</dbReference>
<evidence type="ECO:0000259" key="1">
    <source>
        <dbReference type="Pfam" id="PF08241"/>
    </source>
</evidence>
<dbReference type="EMBL" id="JAXIVS010000023">
    <property type="protein sequence ID" value="MDY7232814.1"/>
    <property type="molecule type" value="Genomic_DNA"/>
</dbReference>
<dbReference type="InterPro" id="IPR029063">
    <property type="entry name" value="SAM-dependent_MTases_sf"/>
</dbReference>
<proteinExistence type="predicted"/>
<dbReference type="RefSeq" id="WP_321551527.1">
    <property type="nucleotide sequence ID" value="NZ_JAXIVS010000023.1"/>
</dbReference>
<evidence type="ECO:0000313" key="3">
    <source>
        <dbReference type="Proteomes" id="UP001291309"/>
    </source>
</evidence>
<comment type="caution">
    <text evidence="2">The sequence shown here is derived from an EMBL/GenBank/DDBJ whole genome shotgun (WGS) entry which is preliminary data.</text>
</comment>
<name>A0ABU5HIV9_9BACT</name>
<dbReference type="GO" id="GO:0008168">
    <property type="term" value="F:methyltransferase activity"/>
    <property type="evidence" value="ECO:0007669"/>
    <property type="project" value="UniProtKB-KW"/>
</dbReference>
<organism evidence="2 3">
    <name type="scientific">Hyalangium rubrum</name>
    <dbReference type="NCBI Taxonomy" id="3103134"/>
    <lineage>
        <taxon>Bacteria</taxon>
        <taxon>Pseudomonadati</taxon>
        <taxon>Myxococcota</taxon>
        <taxon>Myxococcia</taxon>
        <taxon>Myxococcales</taxon>
        <taxon>Cystobacterineae</taxon>
        <taxon>Archangiaceae</taxon>
        <taxon>Hyalangium</taxon>
    </lineage>
</organism>
<dbReference type="SUPFAM" id="SSF53335">
    <property type="entry name" value="S-adenosyl-L-methionine-dependent methyltransferases"/>
    <property type="match status" value="1"/>
</dbReference>
<dbReference type="Proteomes" id="UP001291309">
    <property type="component" value="Unassembled WGS sequence"/>
</dbReference>
<reference evidence="2 3" key="1">
    <citation type="submission" date="2023-12" db="EMBL/GenBank/DDBJ databases">
        <title>the genome sequence of Hyalangium sp. s54d21.</title>
        <authorList>
            <person name="Zhang X."/>
        </authorList>
    </citation>
    <scope>NUCLEOTIDE SEQUENCE [LARGE SCALE GENOMIC DNA]</scope>
    <source>
        <strain evidence="3">s54d21</strain>
    </source>
</reference>
<dbReference type="GO" id="GO:0032259">
    <property type="term" value="P:methylation"/>
    <property type="evidence" value="ECO:0007669"/>
    <property type="project" value="UniProtKB-KW"/>
</dbReference>
<keyword evidence="2" id="KW-0489">Methyltransferase</keyword>
<dbReference type="EC" id="2.1.-.-" evidence="2"/>
<feature type="domain" description="Methyltransferase type 11" evidence="1">
    <location>
        <begin position="135"/>
        <end position="207"/>
    </location>
</feature>
<protein>
    <submittedName>
        <fullName evidence="2">Class I SAM-dependent methyltransferase</fullName>
        <ecNumber evidence="2">2.1.-.-</ecNumber>
    </submittedName>
</protein>
<gene>
    <name evidence="2" type="ORF">SYV04_40885</name>
</gene>
<keyword evidence="3" id="KW-1185">Reference proteome</keyword>
<keyword evidence="2" id="KW-0808">Transferase</keyword>
<accession>A0ABU5HIV9</accession>
<dbReference type="Pfam" id="PF08241">
    <property type="entry name" value="Methyltransf_11"/>
    <property type="match status" value="1"/>
</dbReference>
<sequence>MGNPSMELLTRLKKSVRHRASYKISEPLSKLLSVTGFGQYGPGPKLTDPEPVRRANIPVEDARFELEDVRRFWEDLSSRSERIRQCCQQQPIWEKVPQYYFTWKQLQHLLSREESVFVDIASTQDSPYFELLRLLARARHRYRQDLIFEPGVHGDRIGGSAAALPLEDRSVDAMTLHCSFEHFEGEADTGFIREVGRVLRPGGRVCIVPLYLGQYAFTMCDPAWGYDIRPDAGSRVHLFPRWGERHGRFYSADTLRERVFSPALAAGLSPKVVHFSNVLELSPSCYTHFGLILDKPA</sequence>
<dbReference type="InterPro" id="IPR013216">
    <property type="entry name" value="Methyltransf_11"/>
</dbReference>
<evidence type="ECO:0000313" key="2">
    <source>
        <dbReference type="EMBL" id="MDY7232814.1"/>
    </source>
</evidence>
<dbReference type="CDD" id="cd02440">
    <property type="entry name" value="AdoMet_MTases"/>
    <property type="match status" value="1"/>
</dbReference>